<keyword evidence="1" id="KW-0560">Oxidoreductase</keyword>
<sequence>MFHDKTLRANPEEHALKAEAERLAPLFEAKGPENEAAGQLSPETVTELRGNGFFGMMVPKELGGADCTPLQTLSVVESLCHSDSATGWVTMAANVATASAAAFLPDEGVRTVFAKPGAMVAGAGAPRGKAEIDGNGYRLSGTWTYGSGCLHCDWIHAGAMIYENGAPRMIPGTNTPESRIFVVPVEQVEFLGNWDVLGLRATGSVDYAIRDVYVPHEMTHSASEVVGKRGGNGYRIGVVGFSALGHTGFALGHGRRILDELLALVTSPTGRPSPLASLGGSDAFKQDYAVAEGKLRAARAFVYDVWSDIQDTVDKSEPVSVRQITLARLALNHATNAMMEISVFAHRAGGGVALHAGPLQRTLRDSFAATQHVMVSDNALRDCGLDFLGLAEGKRWTPRGLVDAN</sequence>
<dbReference type="EMBL" id="JAROCY010000026">
    <property type="protein sequence ID" value="MDF8335392.1"/>
    <property type="molecule type" value="Genomic_DNA"/>
</dbReference>
<reference evidence="5 6" key="1">
    <citation type="submission" date="2023-03" db="EMBL/GenBank/DDBJ databases">
        <title>Novosphingobium cyanobacteriorum sp. nov., isolated from a eutrophic reservoir during the Microcystis bloom period.</title>
        <authorList>
            <person name="Kang M."/>
            <person name="Le V."/>
            <person name="Ko S.-R."/>
            <person name="Lee S.-A."/>
            <person name="Ahn C.-Y."/>
        </authorList>
    </citation>
    <scope>NUCLEOTIDE SEQUENCE [LARGE SCALE GENOMIC DNA]</scope>
    <source>
        <strain evidence="5 6">HBC54</strain>
    </source>
</reference>
<dbReference type="SUPFAM" id="SSF56645">
    <property type="entry name" value="Acyl-CoA dehydrogenase NM domain-like"/>
    <property type="match status" value="1"/>
</dbReference>
<dbReference type="Gene3D" id="1.10.540.10">
    <property type="entry name" value="Acyl-CoA dehydrogenase/oxidase, N-terminal domain"/>
    <property type="match status" value="1"/>
</dbReference>
<evidence type="ECO:0000256" key="2">
    <source>
        <dbReference type="ARBA" id="ARBA00049661"/>
    </source>
</evidence>
<gene>
    <name evidence="5" type="ORF">POM99_19470</name>
</gene>
<dbReference type="PANTHER" id="PTHR48083">
    <property type="entry name" value="MEDIUM-CHAIN SPECIFIC ACYL-COA DEHYDROGENASE, MITOCHONDRIAL-RELATED"/>
    <property type="match status" value="1"/>
</dbReference>
<comment type="similarity">
    <text evidence="2">Belongs to the HpaH/HsaA monooxygenase family.</text>
</comment>
<dbReference type="Pfam" id="PF08028">
    <property type="entry name" value="Acyl-CoA_dh_2"/>
    <property type="match status" value="1"/>
</dbReference>
<dbReference type="Proteomes" id="UP001222770">
    <property type="component" value="Unassembled WGS sequence"/>
</dbReference>
<name>A0ABT6CNA9_9SPHN</name>
<dbReference type="SUPFAM" id="SSF47203">
    <property type="entry name" value="Acyl-CoA dehydrogenase C-terminal domain-like"/>
    <property type="match status" value="1"/>
</dbReference>
<evidence type="ECO:0000313" key="5">
    <source>
        <dbReference type="EMBL" id="MDF8335392.1"/>
    </source>
</evidence>
<dbReference type="InterPro" id="IPR013107">
    <property type="entry name" value="Acyl-CoA_DH_C"/>
</dbReference>
<keyword evidence="6" id="KW-1185">Reference proteome</keyword>
<dbReference type="InterPro" id="IPR046373">
    <property type="entry name" value="Acyl-CoA_Oxase/DH_mid-dom_sf"/>
</dbReference>
<evidence type="ECO:0000259" key="4">
    <source>
        <dbReference type="Pfam" id="PF08028"/>
    </source>
</evidence>
<evidence type="ECO:0000256" key="1">
    <source>
        <dbReference type="ARBA" id="ARBA00023002"/>
    </source>
</evidence>
<proteinExistence type="inferred from homology"/>
<dbReference type="InterPro" id="IPR036250">
    <property type="entry name" value="AcylCo_DH-like_C"/>
</dbReference>
<dbReference type="PANTHER" id="PTHR48083:SF5">
    <property type="entry name" value="NRGC PROTEIN"/>
    <property type="match status" value="1"/>
</dbReference>
<evidence type="ECO:0000313" key="6">
    <source>
        <dbReference type="Proteomes" id="UP001222770"/>
    </source>
</evidence>
<dbReference type="Gene3D" id="2.40.110.10">
    <property type="entry name" value="Butyryl-CoA Dehydrogenase, subunit A, domain 2"/>
    <property type="match status" value="1"/>
</dbReference>
<dbReference type="InterPro" id="IPR009100">
    <property type="entry name" value="AcylCoA_DH/oxidase_NM_dom_sf"/>
</dbReference>
<evidence type="ECO:0000259" key="3">
    <source>
        <dbReference type="Pfam" id="PF02771"/>
    </source>
</evidence>
<dbReference type="Gene3D" id="1.20.140.10">
    <property type="entry name" value="Butyryl-CoA Dehydrogenase, subunit A, domain 3"/>
    <property type="match status" value="1"/>
</dbReference>
<accession>A0ABT6CNA9</accession>
<organism evidence="5 6">
    <name type="scientific">Novosphingobium cyanobacteriorum</name>
    <dbReference type="NCBI Taxonomy" id="3024215"/>
    <lineage>
        <taxon>Bacteria</taxon>
        <taxon>Pseudomonadati</taxon>
        <taxon>Pseudomonadota</taxon>
        <taxon>Alphaproteobacteria</taxon>
        <taxon>Sphingomonadales</taxon>
        <taxon>Sphingomonadaceae</taxon>
        <taxon>Novosphingobium</taxon>
    </lineage>
</organism>
<dbReference type="Pfam" id="PF02771">
    <property type="entry name" value="Acyl-CoA_dh_N"/>
    <property type="match status" value="1"/>
</dbReference>
<feature type="domain" description="Acyl-CoA dehydrogenase C-terminal" evidence="4">
    <location>
        <begin position="245"/>
        <end position="376"/>
    </location>
</feature>
<dbReference type="RefSeq" id="WP_277280355.1">
    <property type="nucleotide sequence ID" value="NZ_JAROCY010000026.1"/>
</dbReference>
<dbReference type="InterPro" id="IPR050741">
    <property type="entry name" value="Acyl-CoA_dehydrogenase"/>
</dbReference>
<feature type="domain" description="Acyl-CoA dehydrogenase/oxidase N-terminal" evidence="3">
    <location>
        <begin position="31"/>
        <end position="96"/>
    </location>
</feature>
<protein>
    <submittedName>
        <fullName evidence="5">Acyl-CoA dehydrogenase family protein</fullName>
    </submittedName>
</protein>
<dbReference type="InterPro" id="IPR037069">
    <property type="entry name" value="AcylCoA_DH/ox_N_sf"/>
</dbReference>
<comment type="caution">
    <text evidence="5">The sequence shown here is derived from an EMBL/GenBank/DDBJ whole genome shotgun (WGS) entry which is preliminary data.</text>
</comment>
<dbReference type="InterPro" id="IPR013786">
    <property type="entry name" value="AcylCoA_DH/ox_N"/>
</dbReference>
<dbReference type="PIRSF" id="PIRSF016578">
    <property type="entry name" value="HsaA"/>
    <property type="match status" value="1"/>
</dbReference>